<feature type="compositionally biased region" description="Basic and acidic residues" evidence="1">
    <location>
        <begin position="605"/>
        <end position="624"/>
    </location>
</feature>
<comment type="caution">
    <text evidence="3">The sequence shown here is derived from an EMBL/GenBank/DDBJ whole genome shotgun (WGS) entry which is preliminary data.</text>
</comment>
<feature type="compositionally biased region" description="Polar residues" evidence="1">
    <location>
        <begin position="323"/>
        <end position="348"/>
    </location>
</feature>
<feature type="compositionally biased region" description="Polar residues" evidence="1">
    <location>
        <begin position="932"/>
        <end position="948"/>
    </location>
</feature>
<dbReference type="InterPro" id="IPR008936">
    <property type="entry name" value="Rho_GTPase_activation_prot"/>
</dbReference>
<evidence type="ECO:0000259" key="2">
    <source>
        <dbReference type="PROSITE" id="PS50238"/>
    </source>
</evidence>
<feature type="compositionally biased region" description="Low complexity" evidence="1">
    <location>
        <begin position="468"/>
        <end position="482"/>
    </location>
</feature>
<dbReference type="GO" id="GO:0007165">
    <property type="term" value="P:signal transduction"/>
    <property type="evidence" value="ECO:0007669"/>
    <property type="project" value="InterPro"/>
</dbReference>
<dbReference type="PANTHER" id="PTHR15670">
    <property type="entry name" value="RHO GTPASE ACTIVATING PROTEIN 11A"/>
    <property type="match status" value="1"/>
</dbReference>
<dbReference type="InterPro" id="IPR000198">
    <property type="entry name" value="RhoGAP_dom"/>
</dbReference>
<dbReference type="Gene3D" id="1.10.555.10">
    <property type="entry name" value="Rho GTPase activation protein"/>
    <property type="match status" value="1"/>
</dbReference>
<dbReference type="SMART" id="SM00324">
    <property type="entry name" value="RhoGAP"/>
    <property type="match status" value="1"/>
</dbReference>
<feature type="compositionally biased region" description="Pro residues" evidence="1">
    <location>
        <begin position="762"/>
        <end position="780"/>
    </location>
</feature>
<feature type="compositionally biased region" description="Basic and acidic residues" evidence="1">
    <location>
        <begin position="682"/>
        <end position="701"/>
    </location>
</feature>
<feature type="compositionally biased region" description="Basic and acidic residues" evidence="1">
    <location>
        <begin position="710"/>
        <end position="733"/>
    </location>
</feature>
<feature type="compositionally biased region" description="Acidic residues" evidence="1">
    <location>
        <begin position="650"/>
        <end position="662"/>
    </location>
</feature>
<feature type="compositionally biased region" description="Polar residues" evidence="1">
    <location>
        <begin position="735"/>
        <end position="744"/>
    </location>
</feature>
<evidence type="ECO:0000313" key="3">
    <source>
        <dbReference type="EMBL" id="KAG7483871.1"/>
    </source>
</evidence>
<accession>A0A9D3QEM8</accession>
<evidence type="ECO:0000313" key="4">
    <source>
        <dbReference type="Proteomes" id="UP001046870"/>
    </source>
</evidence>
<dbReference type="PANTHER" id="PTHR15670:SF4">
    <property type="entry name" value="RHO GTPASE-ACTIVATING PROTEIN 11A"/>
    <property type="match status" value="1"/>
</dbReference>
<dbReference type="EMBL" id="JAFDVH010000003">
    <property type="protein sequence ID" value="KAG7483871.1"/>
    <property type="molecule type" value="Genomic_DNA"/>
</dbReference>
<evidence type="ECO:0000256" key="1">
    <source>
        <dbReference type="SAM" id="MobiDB-lite"/>
    </source>
</evidence>
<dbReference type="Pfam" id="PF00620">
    <property type="entry name" value="RhoGAP"/>
    <property type="match status" value="1"/>
</dbReference>
<dbReference type="OrthoDB" id="9922675at2759"/>
<feature type="domain" description="Rho-GAP" evidence="2">
    <location>
        <begin position="57"/>
        <end position="256"/>
    </location>
</feature>
<proteinExistence type="predicted"/>
<feature type="region of interest" description="Disordered" evidence="1">
    <location>
        <begin position="758"/>
        <end position="998"/>
    </location>
</feature>
<feature type="compositionally biased region" description="Low complexity" evidence="1">
    <location>
        <begin position="391"/>
        <end position="407"/>
    </location>
</feature>
<organism evidence="3 4">
    <name type="scientific">Megalops atlanticus</name>
    <name type="common">Tarpon</name>
    <name type="synonym">Clupea gigantea</name>
    <dbReference type="NCBI Taxonomy" id="7932"/>
    <lineage>
        <taxon>Eukaryota</taxon>
        <taxon>Metazoa</taxon>
        <taxon>Chordata</taxon>
        <taxon>Craniata</taxon>
        <taxon>Vertebrata</taxon>
        <taxon>Euteleostomi</taxon>
        <taxon>Actinopterygii</taxon>
        <taxon>Neopterygii</taxon>
        <taxon>Teleostei</taxon>
        <taxon>Elopiformes</taxon>
        <taxon>Megalopidae</taxon>
        <taxon>Megalops</taxon>
    </lineage>
</organism>
<reference evidence="3" key="1">
    <citation type="submission" date="2021-01" db="EMBL/GenBank/DDBJ databases">
        <authorList>
            <person name="Zahm M."/>
            <person name="Roques C."/>
            <person name="Cabau C."/>
            <person name="Klopp C."/>
            <person name="Donnadieu C."/>
            <person name="Jouanno E."/>
            <person name="Lampietro C."/>
            <person name="Louis A."/>
            <person name="Herpin A."/>
            <person name="Echchiki A."/>
            <person name="Berthelot C."/>
            <person name="Parey E."/>
            <person name="Roest-Crollius H."/>
            <person name="Braasch I."/>
            <person name="Postlethwait J."/>
            <person name="Bobe J."/>
            <person name="Montfort J."/>
            <person name="Bouchez O."/>
            <person name="Begum T."/>
            <person name="Mejri S."/>
            <person name="Adams A."/>
            <person name="Chen W.-J."/>
            <person name="Guiguen Y."/>
        </authorList>
    </citation>
    <scope>NUCLEOTIDE SEQUENCE</scope>
    <source>
        <strain evidence="3">YG-15Mar2019-1</strain>
        <tissue evidence="3">Brain</tissue>
    </source>
</reference>
<name>A0A9D3QEM8_MEGAT</name>
<keyword evidence="4" id="KW-1185">Reference proteome</keyword>
<dbReference type="InterPro" id="IPR042869">
    <property type="entry name" value="ARHGAP11A/B"/>
</dbReference>
<dbReference type="SUPFAM" id="SSF48350">
    <property type="entry name" value="GTPase activation domain, GAP"/>
    <property type="match status" value="1"/>
</dbReference>
<dbReference type="GO" id="GO:0005096">
    <property type="term" value="F:GTPase activator activity"/>
    <property type="evidence" value="ECO:0007669"/>
    <property type="project" value="TreeGrafter"/>
</dbReference>
<gene>
    <name evidence="3" type="ORF">MATL_G00042750</name>
</gene>
<dbReference type="AlphaFoldDB" id="A0A9D3QEM8"/>
<dbReference type="Proteomes" id="UP001046870">
    <property type="component" value="Chromosome 3"/>
</dbReference>
<protein>
    <recommendedName>
        <fullName evidence="2">Rho-GAP domain-containing protein</fullName>
    </recommendedName>
</protein>
<feature type="compositionally biased region" description="Basic and acidic residues" evidence="1">
    <location>
        <begin position="430"/>
        <end position="446"/>
    </location>
</feature>
<sequence>MPASSEDRLRVAAVINALKTAGVRVKNWKNFLNGASTQEDSCKQESRCNWFAFGRDLTLLPQCRMPEMGGAVPQFLVDACEFLSLHLHTEGLFRKTGSLSRIRTLRIELEQGEPVFSPPLSSALQPCDVASLLKQFLRELPSPLIPLELQGALCRAQGLGAEGGWVGGRDGVTLLVTALFPPSHARALRYFCAFLRRAAQRCSENRMEIGSLALVIAPNLLHCPAGGCKLTVGTERLLDRQASVIKALITHADRIGVVPSVVMEAVSSPATSGGTAPSEEGVGFQERAGLNVYRSLRRQRRRSVGEMFVDAFSKLKTGGRTPTGPSRPTDSPLGQQVAVSPTPQSPITTKRKASEDTLPEMEGSAKKRRSVHDLREDNQPVSHSCSDESESTLSRSPTPSLSSVLSGVEGGEEQKPPPPSTASGKKRNQRRDTRRVQRIPGQEERAQRRRRSLRFFTMTGWSGPSNTAPSPGSEAGSGSLGAKGMMDNPDKPSSAEGSGHFRAPVILINGPGGVVVGNEVEDDPDLLNCSFVENPQDFLPLDAVGVGSGAWPEEMDGRAEGKNGAGDWRATGRGPEAGIVGTEGEWAEPGVSVTSRDGGTQPAGVEREERACPGEEWRDVDVCRRVSQGHRPPRRSISLPEVTSEQVGSPEEEEEEEEEEEVGEGRECSNAHQRPGFVQDDTEGRPQRGTEGKEKCVRETEEEREGEEAKEERSEKGEEKRRLAREKEEEKESTPAFTRSNQRMSVAERMWRFNSLSAWLRPPRPPPRPPPLPPPLPPAAPKTAERAGAPKGAVRLRRQGARRFSRSISHEGVAGLLQGPNAPAPQPRRRKLWDSPPNQPRHPPRQQPHGQQQQSVEGSQPPRCPREPGRPRNQAELQEENPSRKQGYPSQEPENLLQEPDLHELLELQLRIRNPEPWLEKEPPAPPPSQPDISQNSLRLTVPPSQQDLPAKVRSPRLLSPPVPLHHHADTCSHRAPGASSQLSVELRQPSPPGSQPYCPLQVSTHTNSPPENGMGVYYMLPSSADGLTERGNGGDGGCLSYSPLALQFRATRRRYRDSPRWPIPEIRITTLTPFQL</sequence>
<feature type="compositionally biased region" description="Basic residues" evidence="1">
    <location>
        <begin position="794"/>
        <end position="805"/>
    </location>
</feature>
<feature type="region of interest" description="Disordered" evidence="1">
    <location>
        <begin position="543"/>
        <end position="746"/>
    </location>
</feature>
<feature type="region of interest" description="Disordered" evidence="1">
    <location>
        <begin position="315"/>
        <end position="498"/>
    </location>
</feature>
<dbReference type="PROSITE" id="PS50238">
    <property type="entry name" value="RHOGAP"/>
    <property type="match status" value="1"/>
</dbReference>